<dbReference type="GO" id="GO:0000981">
    <property type="term" value="F:DNA-binding transcription factor activity, RNA polymerase II-specific"/>
    <property type="evidence" value="ECO:0007669"/>
    <property type="project" value="TreeGrafter"/>
</dbReference>
<dbReference type="Gene3D" id="4.10.280.10">
    <property type="entry name" value="Helix-loop-helix DNA-binding domain"/>
    <property type="match status" value="1"/>
</dbReference>
<dbReference type="Ensembl" id="ENSEBUT00000000916.1">
    <property type="protein sequence ID" value="ENSEBUP00000000612.1"/>
    <property type="gene ID" value="ENSEBUG00000000690.1"/>
</dbReference>
<dbReference type="GO" id="GO:0000977">
    <property type="term" value="F:RNA polymerase II transcription regulatory region sequence-specific DNA binding"/>
    <property type="evidence" value="ECO:0007669"/>
    <property type="project" value="TreeGrafter"/>
</dbReference>
<reference evidence="6" key="2">
    <citation type="submission" date="2025-09" db="UniProtKB">
        <authorList>
            <consortium name="Ensembl"/>
        </authorList>
    </citation>
    <scope>IDENTIFICATION</scope>
</reference>
<evidence type="ECO:0000313" key="7">
    <source>
        <dbReference type="Proteomes" id="UP000694388"/>
    </source>
</evidence>
<keyword evidence="1" id="KW-0805">Transcription regulation</keyword>
<keyword evidence="7" id="KW-1185">Reference proteome</keyword>
<dbReference type="InterPro" id="IPR011598">
    <property type="entry name" value="bHLH_dom"/>
</dbReference>
<evidence type="ECO:0000256" key="3">
    <source>
        <dbReference type="ARBA" id="ARBA00023163"/>
    </source>
</evidence>
<dbReference type="GO" id="GO:0046983">
    <property type="term" value="F:protein dimerization activity"/>
    <property type="evidence" value="ECO:0007669"/>
    <property type="project" value="InterPro"/>
</dbReference>
<dbReference type="GO" id="GO:0032502">
    <property type="term" value="P:developmental process"/>
    <property type="evidence" value="ECO:0007669"/>
    <property type="project" value="TreeGrafter"/>
</dbReference>
<dbReference type="PANTHER" id="PTHR23349:SF97">
    <property type="entry name" value="BHLH DOMAIN-CONTAINING PROTEIN"/>
    <property type="match status" value="1"/>
</dbReference>
<keyword evidence="4" id="KW-0539">Nucleus</keyword>
<dbReference type="FunFam" id="4.10.280.10:FF:000035">
    <property type="entry name" value="Pancreas-specific transcription factor 1a"/>
    <property type="match status" value="1"/>
</dbReference>
<sequence>VLPALLARNWCSGYCRLSLAVSSISRNDMDMYSPRTEEIETFEGASGGQSSAIPPGSCLRAPCLEPPAVQRQAANVRERKRMLSINSAFEDLRRHVPTFPYEKRLSKIDTLRLAIAYIALLEDILLSDVEPRSYLELCMKGTCTNQSEALWNTTVRGPGHTQRTYVGHWTKVTPKTKITIWSGRAMIDMYQ</sequence>
<protein>
    <recommendedName>
        <fullName evidence="5">BHLH domain-containing protein</fullName>
    </recommendedName>
</protein>
<organism evidence="6 7">
    <name type="scientific">Eptatretus burgeri</name>
    <name type="common">Inshore hagfish</name>
    <dbReference type="NCBI Taxonomy" id="7764"/>
    <lineage>
        <taxon>Eukaryota</taxon>
        <taxon>Metazoa</taxon>
        <taxon>Chordata</taxon>
        <taxon>Craniata</taxon>
        <taxon>Vertebrata</taxon>
        <taxon>Cyclostomata</taxon>
        <taxon>Myxini</taxon>
        <taxon>Myxiniformes</taxon>
        <taxon>Myxinidae</taxon>
        <taxon>Eptatretinae</taxon>
        <taxon>Eptatretus</taxon>
    </lineage>
</organism>
<reference evidence="6" key="1">
    <citation type="submission" date="2025-08" db="UniProtKB">
        <authorList>
            <consortium name="Ensembl"/>
        </authorList>
    </citation>
    <scope>IDENTIFICATION</scope>
</reference>
<dbReference type="SUPFAM" id="SSF47459">
    <property type="entry name" value="HLH, helix-loop-helix DNA-binding domain"/>
    <property type="match status" value="1"/>
</dbReference>
<evidence type="ECO:0000256" key="2">
    <source>
        <dbReference type="ARBA" id="ARBA00023125"/>
    </source>
</evidence>
<keyword evidence="3" id="KW-0804">Transcription</keyword>
<dbReference type="InterPro" id="IPR050283">
    <property type="entry name" value="E-box_TF_Regulators"/>
</dbReference>
<feature type="domain" description="BHLH" evidence="5">
    <location>
        <begin position="69"/>
        <end position="121"/>
    </location>
</feature>
<dbReference type="PANTHER" id="PTHR23349">
    <property type="entry name" value="BASIC HELIX-LOOP-HELIX TRANSCRIPTION FACTOR, TWIST"/>
    <property type="match status" value="1"/>
</dbReference>
<dbReference type="AlphaFoldDB" id="A0A8C4N141"/>
<proteinExistence type="predicted"/>
<dbReference type="Proteomes" id="UP000694388">
    <property type="component" value="Unplaced"/>
</dbReference>
<keyword evidence="2" id="KW-0238">DNA-binding</keyword>
<dbReference type="Pfam" id="PF00010">
    <property type="entry name" value="HLH"/>
    <property type="match status" value="1"/>
</dbReference>
<dbReference type="PROSITE" id="PS50888">
    <property type="entry name" value="BHLH"/>
    <property type="match status" value="1"/>
</dbReference>
<dbReference type="CDD" id="cd11416">
    <property type="entry name" value="bHLH_TS_ceHLH13_like"/>
    <property type="match status" value="1"/>
</dbReference>
<evidence type="ECO:0000256" key="4">
    <source>
        <dbReference type="ARBA" id="ARBA00023242"/>
    </source>
</evidence>
<dbReference type="InterPro" id="IPR036638">
    <property type="entry name" value="HLH_DNA-bd_sf"/>
</dbReference>
<dbReference type="SMART" id="SM00353">
    <property type="entry name" value="HLH"/>
    <property type="match status" value="1"/>
</dbReference>
<accession>A0A8C4N141</accession>
<evidence type="ECO:0000256" key="1">
    <source>
        <dbReference type="ARBA" id="ARBA00023015"/>
    </source>
</evidence>
<evidence type="ECO:0000259" key="5">
    <source>
        <dbReference type="PROSITE" id="PS50888"/>
    </source>
</evidence>
<evidence type="ECO:0000313" key="6">
    <source>
        <dbReference type="Ensembl" id="ENSEBUP00000000612.1"/>
    </source>
</evidence>
<dbReference type="GeneTree" id="ENSGT00940000165503"/>
<name>A0A8C4N141_EPTBU</name>